<evidence type="ECO:0000313" key="3">
    <source>
        <dbReference type="EMBL" id="RAI86692.1"/>
    </source>
</evidence>
<sequence length="194" mass="21142">MKKLIMGFLLLLPRLILGQNLPTSITTSTALSPETLSIPSISSTANINVVREWAFKVPIELILSNPTKEQALTTTYYTDGLGKPLQEVFYQVSPTGKDLVRPFVYDAYGRSKYGLSPYPSTTNSGKIVQTPGSSYNSRLSTIYSSEANFFERISYENSPVGKVLKNSAPGNSWSGSNKGVTVFSGVGSSAYYVR</sequence>
<evidence type="ECO:0000313" key="4">
    <source>
        <dbReference type="Proteomes" id="UP000249610"/>
    </source>
</evidence>
<name>A0A327P6Z5_9BACT</name>
<dbReference type="InterPro" id="IPR045619">
    <property type="entry name" value="DUF6443"/>
</dbReference>
<reference evidence="3 4" key="1">
    <citation type="submission" date="2018-06" db="EMBL/GenBank/DDBJ databases">
        <title>Genomic Encyclopedia of Archaeal and Bacterial Type Strains, Phase II (KMG-II): from individual species to whole genera.</title>
        <authorList>
            <person name="Goeker M."/>
        </authorList>
    </citation>
    <scope>NUCLEOTIDE SEQUENCE [LARGE SCALE GENOMIC DNA]</scope>
    <source>
        <strain evidence="3 4">DSM 23446</strain>
    </source>
</reference>
<dbReference type="RefSeq" id="WP_111612584.1">
    <property type="nucleotide sequence ID" value="NZ_QLLK01000010.1"/>
</dbReference>
<protein>
    <recommendedName>
        <fullName evidence="2">DUF6443 domain-containing protein</fullName>
    </recommendedName>
</protein>
<keyword evidence="1" id="KW-0732">Signal</keyword>
<comment type="caution">
    <text evidence="3">The sequence shown here is derived from an EMBL/GenBank/DDBJ whole genome shotgun (WGS) entry which is preliminary data.</text>
</comment>
<dbReference type="Pfam" id="PF20041">
    <property type="entry name" value="DUF6443"/>
    <property type="match status" value="1"/>
</dbReference>
<feature type="signal peptide" evidence="1">
    <location>
        <begin position="1"/>
        <end position="18"/>
    </location>
</feature>
<proteinExistence type="predicted"/>
<evidence type="ECO:0000256" key="1">
    <source>
        <dbReference type="SAM" id="SignalP"/>
    </source>
</evidence>
<dbReference type="AlphaFoldDB" id="A0A327P6Z5"/>
<dbReference type="EMBL" id="QLLK01000010">
    <property type="protein sequence ID" value="RAI86692.1"/>
    <property type="molecule type" value="Genomic_DNA"/>
</dbReference>
<dbReference type="Proteomes" id="UP000249610">
    <property type="component" value="Unassembled WGS sequence"/>
</dbReference>
<dbReference type="OrthoDB" id="976756at2"/>
<organism evidence="3 4">
    <name type="scientific">Algoriphagus yeomjeoni</name>
    <dbReference type="NCBI Taxonomy" id="291403"/>
    <lineage>
        <taxon>Bacteria</taxon>
        <taxon>Pseudomonadati</taxon>
        <taxon>Bacteroidota</taxon>
        <taxon>Cytophagia</taxon>
        <taxon>Cytophagales</taxon>
        <taxon>Cyclobacteriaceae</taxon>
        <taxon>Algoriphagus</taxon>
    </lineage>
</organism>
<keyword evidence="4" id="KW-1185">Reference proteome</keyword>
<gene>
    <name evidence="3" type="ORF">LV83_03248</name>
</gene>
<evidence type="ECO:0000259" key="2">
    <source>
        <dbReference type="Pfam" id="PF20041"/>
    </source>
</evidence>
<feature type="domain" description="DUF6443" evidence="2">
    <location>
        <begin position="53"/>
        <end position="180"/>
    </location>
</feature>
<feature type="chain" id="PRO_5016448100" description="DUF6443 domain-containing protein" evidence="1">
    <location>
        <begin position="19"/>
        <end position="194"/>
    </location>
</feature>
<accession>A0A327P6Z5</accession>